<feature type="transmembrane region" description="Helical" evidence="1">
    <location>
        <begin position="170"/>
        <end position="191"/>
    </location>
</feature>
<organism evidence="2 3">
    <name type="scientific">Aspergillus tamarii</name>
    <dbReference type="NCBI Taxonomy" id="41984"/>
    <lineage>
        <taxon>Eukaryota</taxon>
        <taxon>Fungi</taxon>
        <taxon>Dikarya</taxon>
        <taxon>Ascomycota</taxon>
        <taxon>Pezizomycotina</taxon>
        <taxon>Eurotiomycetes</taxon>
        <taxon>Eurotiomycetidae</taxon>
        <taxon>Eurotiales</taxon>
        <taxon>Aspergillaceae</taxon>
        <taxon>Aspergillus</taxon>
        <taxon>Aspergillus subgen. Circumdati</taxon>
    </lineage>
</organism>
<evidence type="ECO:0000313" key="3">
    <source>
        <dbReference type="Proteomes" id="UP000326950"/>
    </source>
</evidence>
<proteinExistence type="predicted"/>
<dbReference type="AlphaFoldDB" id="A0A5N6UV09"/>
<sequence>MSGRDIGYVIALAVTTTALCGYCLGAAIQGADDLVSSPALQQSLGLKNSKTITRLQPNNPSRDDFPDGANVVVDATYYITWNADFYPLNASITIETRYSNSTARDSAFTSEKNRQQLREKAQKCLSLHLIELNPASGTRASIRKGPMIALHPKLVEHHKPSPPMVFNKSALFIGLPLSLSAITSVVAGLFFGMWESRRIGFGSVMGSRGKGYGVGKSKSQRLRKSRSEFYHSNTASALRKYTDDTNLELLEG</sequence>
<keyword evidence="1" id="KW-0472">Membrane</keyword>
<dbReference type="EMBL" id="ML738628">
    <property type="protein sequence ID" value="KAE8162486.1"/>
    <property type="molecule type" value="Genomic_DNA"/>
</dbReference>
<dbReference type="InterPro" id="IPR028000">
    <property type="entry name" value="Pma1"/>
</dbReference>
<dbReference type="Pfam" id="PF14610">
    <property type="entry name" value="Psg1"/>
    <property type="match status" value="1"/>
</dbReference>
<keyword evidence="3" id="KW-1185">Reference proteome</keyword>
<evidence type="ECO:0000256" key="1">
    <source>
        <dbReference type="SAM" id="Phobius"/>
    </source>
</evidence>
<dbReference type="OrthoDB" id="4084551at2759"/>
<accession>A0A5N6UV09</accession>
<protein>
    <submittedName>
        <fullName evidence="2">Uncharacterized protein</fullName>
    </submittedName>
</protein>
<name>A0A5N6UV09_ASPTM</name>
<evidence type="ECO:0000313" key="2">
    <source>
        <dbReference type="EMBL" id="KAE8162486.1"/>
    </source>
</evidence>
<dbReference type="Proteomes" id="UP000326950">
    <property type="component" value="Unassembled WGS sequence"/>
</dbReference>
<keyword evidence="1" id="KW-0812">Transmembrane</keyword>
<reference evidence="2 3" key="1">
    <citation type="submission" date="2019-04" db="EMBL/GenBank/DDBJ databases">
        <title>Friends and foes A comparative genomics study of 23 Aspergillus species from section Flavi.</title>
        <authorList>
            <consortium name="DOE Joint Genome Institute"/>
            <person name="Kjaerbolling I."/>
            <person name="Vesth T."/>
            <person name="Frisvad J.C."/>
            <person name="Nybo J.L."/>
            <person name="Theobald S."/>
            <person name="Kildgaard S."/>
            <person name="Isbrandt T."/>
            <person name="Kuo A."/>
            <person name="Sato A."/>
            <person name="Lyhne E.K."/>
            <person name="Kogle M.E."/>
            <person name="Wiebenga A."/>
            <person name="Kun R.S."/>
            <person name="Lubbers R.J."/>
            <person name="Makela M.R."/>
            <person name="Barry K."/>
            <person name="Chovatia M."/>
            <person name="Clum A."/>
            <person name="Daum C."/>
            <person name="Haridas S."/>
            <person name="He G."/>
            <person name="LaButti K."/>
            <person name="Lipzen A."/>
            <person name="Mondo S."/>
            <person name="Riley R."/>
            <person name="Salamov A."/>
            <person name="Simmons B.A."/>
            <person name="Magnuson J.K."/>
            <person name="Henrissat B."/>
            <person name="Mortensen U.H."/>
            <person name="Larsen T.O."/>
            <person name="Devries R.P."/>
            <person name="Grigoriev I.V."/>
            <person name="Machida M."/>
            <person name="Baker S.E."/>
            <person name="Andersen M.R."/>
        </authorList>
    </citation>
    <scope>NUCLEOTIDE SEQUENCE [LARGE SCALE GENOMIC DNA]</scope>
    <source>
        <strain evidence="2 3">CBS 117626</strain>
    </source>
</reference>
<gene>
    <name evidence="2" type="ORF">BDV40DRAFT_312396</name>
</gene>
<keyword evidence="1" id="KW-1133">Transmembrane helix</keyword>